<dbReference type="EMBL" id="JBHSMT010000030">
    <property type="protein sequence ID" value="MFC5476369.1"/>
    <property type="molecule type" value="Genomic_DNA"/>
</dbReference>
<keyword evidence="1" id="KW-0732">Signal</keyword>
<dbReference type="RefSeq" id="WP_379000500.1">
    <property type="nucleotide sequence ID" value="NZ_JBHSMT010000030.1"/>
</dbReference>
<sequence length="172" mass="19516">MKKIAIAMLLLGALQTAKAENWVHILRYDDPKIAPVDPAPYDEYLNTDFVDFDGKWTLIRTKIVSDEADNDFHGKLEIWTWAISCREFKQGRKEYRQFDDVDGKQEKLHTVSSAAELDRFARSIAGGPIPLAADSPAAALYRYACLGVTPHLWAEMIKSRSQEPMLPSFNQD</sequence>
<feature type="signal peptide" evidence="1">
    <location>
        <begin position="1"/>
        <end position="19"/>
    </location>
</feature>
<comment type="caution">
    <text evidence="2">The sequence shown here is derived from an EMBL/GenBank/DDBJ whole genome shotgun (WGS) entry which is preliminary data.</text>
</comment>
<organism evidence="2 3">
    <name type="scientific">Paraherbaspirillum soli</name>
    <dbReference type="NCBI Taxonomy" id="631222"/>
    <lineage>
        <taxon>Bacteria</taxon>
        <taxon>Pseudomonadati</taxon>
        <taxon>Pseudomonadota</taxon>
        <taxon>Betaproteobacteria</taxon>
        <taxon>Burkholderiales</taxon>
        <taxon>Oxalobacteraceae</taxon>
        <taxon>Paraherbaspirillum</taxon>
    </lineage>
</organism>
<keyword evidence="3" id="KW-1185">Reference proteome</keyword>
<feature type="chain" id="PRO_5045142181" evidence="1">
    <location>
        <begin position="20"/>
        <end position="172"/>
    </location>
</feature>
<gene>
    <name evidence="2" type="ORF">ACFPM8_20585</name>
</gene>
<evidence type="ECO:0000313" key="2">
    <source>
        <dbReference type="EMBL" id="MFC5476369.1"/>
    </source>
</evidence>
<evidence type="ECO:0000256" key="1">
    <source>
        <dbReference type="SAM" id="SignalP"/>
    </source>
</evidence>
<dbReference type="Proteomes" id="UP001596045">
    <property type="component" value="Unassembled WGS sequence"/>
</dbReference>
<evidence type="ECO:0000313" key="3">
    <source>
        <dbReference type="Proteomes" id="UP001596045"/>
    </source>
</evidence>
<protein>
    <submittedName>
        <fullName evidence="2">Uncharacterized protein</fullName>
    </submittedName>
</protein>
<reference evidence="3" key="1">
    <citation type="journal article" date="2019" name="Int. J. Syst. Evol. Microbiol.">
        <title>The Global Catalogue of Microorganisms (GCM) 10K type strain sequencing project: providing services to taxonomists for standard genome sequencing and annotation.</title>
        <authorList>
            <consortium name="The Broad Institute Genomics Platform"/>
            <consortium name="The Broad Institute Genome Sequencing Center for Infectious Disease"/>
            <person name="Wu L."/>
            <person name="Ma J."/>
        </authorList>
    </citation>
    <scope>NUCLEOTIDE SEQUENCE [LARGE SCALE GENOMIC DNA]</scope>
    <source>
        <strain evidence="3">JCM 17066</strain>
    </source>
</reference>
<accession>A0ABW0MDR5</accession>
<proteinExistence type="predicted"/>
<name>A0ABW0MDR5_9BURK</name>